<evidence type="ECO:0000259" key="5">
    <source>
        <dbReference type="PROSITE" id="PS51935"/>
    </source>
</evidence>
<dbReference type="EMBL" id="JAROBY010000002">
    <property type="protein sequence ID" value="MEB4792267.1"/>
    <property type="molecule type" value="Genomic_DNA"/>
</dbReference>
<keyword evidence="3" id="KW-0378">Hydrolase</keyword>
<dbReference type="PANTHER" id="PTHR47053">
    <property type="entry name" value="MUREIN DD-ENDOPEPTIDASE MEPH-RELATED"/>
    <property type="match status" value="1"/>
</dbReference>
<evidence type="ECO:0000313" key="6">
    <source>
        <dbReference type="EMBL" id="MEB4792267.1"/>
    </source>
</evidence>
<dbReference type="Gene3D" id="3.90.1720.10">
    <property type="entry name" value="endopeptidase domain like (from Nostoc punctiforme)"/>
    <property type="match status" value="1"/>
</dbReference>
<keyword evidence="4" id="KW-0788">Thiol protease</keyword>
<name>A0ABU6D3H6_9BACL</name>
<evidence type="ECO:0000256" key="2">
    <source>
        <dbReference type="ARBA" id="ARBA00022670"/>
    </source>
</evidence>
<evidence type="ECO:0000256" key="1">
    <source>
        <dbReference type="ARBA" id="ARBA00007074"/>
    </source>
</evidence>
<evidence type="ECO:0000256" key="4">
    <source>
        <dbReference type="ARBA" id="ARBA00022807"/>
    </source>
</evidence>
<accession>A0ABU6D3H6</accession>
<protein>
    <submittedName>
        <fullName evidence="6">C40 family peptidase</fullName>
    </submittedName>
</protein>
<comment type="caution">
    <text evidence="6">The sequence shown here is derived from an EMBL/GenBank/DDBJ whole genome shotgun (WGS) entry which is preliminary data.</text>
</comment>
<keyword evidence="7" id="KW-1185">Reference proteome</keyword>
<reference evidence="6 7" key="1">
    <citation type="submission" date="2023-03" db="EMBL/GenBank/DDBJ databases">
        <title>Bacillus Genome Sequencing.</title>
        <authorList>
            <person name="Dunlap C."/>
        </authorList>
    </citation>
    <scope>NUCLEOTIDE SEQUENCE [LARGE SCALE GENOMIC DNA]</scope>
    <source>
        <strain evidence="6 7">NRS-1351</strain>
    </source>
</reference>
<dbReference type="InterPro" id="IPR038765">
    <property type="entry name" value="Papain-like_cys_pep_sf"/>
</dbReference>
<dbReference type="Pfam" id="PF00877">
    <property type="entry name" value="NLPC_P60"/>
    <property type="match status" value="1"/>
</dbReference>
<sequence>MRIFAISIVLASALTLTLTGCSHPSRIKQLGTGDQVQLTSERETDNRMSDWNLTSSDAELYIGDLGVEQLYAPASASNRVKSLAAENKKQALLPNGFPLIQAFPSPGIVPKKGGYVENVIETAKSYLGTPYVYGSDRLDPQSFDCSDFTRWVYLTALGMDLPWDAKNQAAYVEALSKRKYTDLKQAKRGDLLFFTNFMGNRPSDYANLDPSQKPISHMGIYLGDGKIIHSASKKTGGVRIDHMFFKHLQYRFVLGGSVLD</sequence>
<dbReference type="Proteomes" id="UP001355653">
    <property type="component" value="Unassembled WGS sequence"/>
</dbReference>
<proteinExistence type="inferred from homology"/>
<keyword evidence="2" id="KW-0645">Protease</keyword>
<evidence type="ECO:0000256" key="3">
    <source>
        <dbReference type="ARBA" id="ARBA00022801"/>
    </source>
</evidence>
<gene>
    <name evidence="6" type="ORF">P5G65_00030</name>
</gene>
<dbReference type="RefSeq" id="WP_127452811.1">
    <property type="nucleotide sequence ID" value="NZ_JAROBY010000002.1"/>
</dbReference>
<comment type="similarity">
    <text evidence="1">Belongs to the peptidase C40 family.</text>
</comment>
<dbReference type="InterPro" id="IPR051202">
    <property type="entry name" value="Peptidase_C40"/>
</dbReference>
<organism evidence="6 7">
    <name type="scientific">Paenibacillus chondroitinus</name>
    <dbReference type="NCBI Taxonomy" id="59842"/>
    <lineage>
        <taxon>Bacteria</taxon>
        <taxon>Bacillati</taxon>
        <taxon>Bacillota</taxon>
        <taxon>Bacilli</taxon>
        <taxon>Bacillales</taxon>
        <taxon>Paenibacillaceae</taxon>
        <taxon>Paenibacillus</taxon>
    </lineage>
</organism>
<dbReference type="PROSITE" id="PS51257">
    <property type="entry name" value="PROKAR_LIPOPROTEIN"/>
    <property type="match status" value="1"/>
</dbReference>
<feature type="domain" description="NlpC/P60" evidence="5">
    <location>
        <begin position="113"/>
        <end position="260"/>
    </location>
</feature>
<evidence type="ECO:0000313" key="7">
    <source>
        <dbReference type="Proteomes" id="UP001355653"/>
    </source>
</evidence>
<dbReference type="InterPro" id="IPR000064">
    <property type="entry name" value="NLP_P60_dom"/>
</dbReference>
<dbReference type="PANTHER" id="PTHR47053:SF1">
    <property type="entry name" value="MUREIN DD-ENDOPEPTIDASE MEPH-RELATED"/>
    <property type="match status" value="1"/>
</dbReference>
<dbReference type="SUPFAM" id="SSF54001">
    <property type="entry name" value="Cysteine proteinases"/>
    <property type="match status" value="1"/>
</dbReference>
<dbReference type="PROSITE" id="PS51935">
    <property type="entry name" value="NLPC_P60"/>
    <property type="match status" value="1"/>
</dbReference>